<dbReference type="InterPro" id="IPR011059">
    <property type="entry name" value="Metal-dep_hydrolase_composite"/>
</dbReference>
<dbReference type="AlphaFoldDB" id="A0A1L3ZQZ4"/>
<dbReference type="InterPro" id="IPR032466">
    <property type="entry name" value="Metal_Hydrolase"/>
</dbReference>
<evidence type="ECO:0000259" key="2">
    <source>
        <dbReference type="Pfam" id="PF07969"/>
    </source>
</evidence>
<gene>
    <name evidence="3" type="ORF">BSL82_00990</name>
</gene>
<dbReference type="Gene3D" id="2.30.40.10">
    <property type="entry name" value="Urease, subunit C, domain 1"/>
    <property type="match status" value="1"/>
</dbReference>
<dbReference type="Pfam" id="PF07969">
    <property type="entry name" value="Amidohydro_3"/>
    <property type="match status" value="1"/>
</dbReference>
<dbReference type="STRING" id="1921510.BSL82_00990"/>
<sequence>MRGCEVKWPIAALLALLPVPAMAQTIAITGGRVATGNGGQPIEGATVLIRNGRIVSVGRGAAPGGARVIDAAGKWVTPGIFGGFSRLGLVEVDAVAQTNDAAATGSPFGAAISVAPAVNPNAAAVQVNRAGGVTRAIVAPAIGRDLFAGQGAVIDLGEDMDAVTRANAFQFVEFGEAGAAKAGGSRAAAHVQLRNALYEARDYARSPAAYEGGRSRESLLMRLDAAALAPVVQGEQPLFVRVERAADILQALALKREFTQLKLVLVGVSEGWMVADRIAAARVPVIASALNDLPQTFEMLAATQSNVGRMTRAGVTVAIGMIDDNDARQTRLQTQYAGNLVALAKVPGAAGLSWGQALASITSTPAEIMGLGAELGSLKPGRRADVVIWDGDPLELSSAPEKVFIDGVEQPLVTRQSRLRDRYLVRGAAPSPRAYRQ</sequence>
<dbReference type="KEGG" id="sphj:BSL82_00990"/>
<protein>
    <submittedName>
        <fullName evidence="3">Amidohydrolase</fullName>
    </submittedName>
</protein>
<dbReference type="GO" id="GO:0016810">
    <property type="term" value="F:hydrolase activity, acting on carbon-nitrogen (but not peptide) bonds"/>
    <property type="evidence" value="ECO:0007669"/>
    <property type="project" value="InterPro"/>
</dbReference>
<keyword evidence="3" id="KW-0378">Hydrolase</keyword>
<keyword evidence="4" id="KW-1185">Reference proteome</keyword>
<evidence type="ECO:0000256" key="1">
    <source>
        <dbReference type="SAM" id="SignalP"/>
    </source>
</evidence>
<dbReference type="Proteomes" id="UP000182063">
    <property type="component" value="Chromosome"/>
</dbReference>
<dbReference type="SUPFAM" id="SSF51556">
    <property type="entry name" value="Metallo-dependent hydrolases"/>
    <property type="match status" value="1"/>
</dbReference>
<feature type="signal peptide" evidence="1">
    <location>
        <begin position="1"/>
        <end position="23"/>
    </location>
</feature>
<keyword evidence="1" id="KW-0732">Signal</keyword>
<dbReference type="PANTHER" id="PTHR43135">
    <property type="entry name" value="ALPHA-D-RIBOSE 1-METHYLPHOSPHONATE 5-TRIPHOSPHATE DIPHOSPHATASE"/>
    <property type="match status" value="1"/>
</dbReference>
<feature type="chain" id="PRO_5009857746" evidence="1">
    <location>
        <begin position="24"/>
        <end position="437"/>
    </location>
</feature>
<dbReference type="InterPro" id="IPR051781">
    <property type="entry name" value="Metallo-dep_Hydrolase"/>
</dbReference>
<dbReference type="EMBL" id="CP018221">
    <property type="protein sequence ID" value="API58049.1"/>
    <property type="molecule type" value="Genomic_DNA"/>
</dbReference>
<reference evidence="4" key="1">
    <citation type="submission" date="2016-11" db="EMBL/GenBank/DDBJ databases">
        <title>Complete Genome Sequence of alachlor-degrading Sphingomonas sp. strain JJ-A5.</title>
        <authorList>
            <person name="Lee H."/>
            <person name="Ka J.-O."/>
        </authorList>
    </citation>
    <scope>NUCLEOTIDE SEQUENCE [LARGE SCALE GENOMIC DNA]</scope>
    <source>
        <strain evidence="4">JJ-A5</strain>
    </source>
</reference>
<dbReference type="InterPro" id="IPR013108">
    <property type="entry name" value="Amidohydro_3"/>
</dbReference>
<dbReference type="SUPFAM" id="SSF51338">
    <property type="entry name" value="Composite domain of metallo-dependent hydrolases"/>
    <property type="match status" value="1"/>
</dbReference>
<accession>A0A1L3ZQZ4</accession>
<dbReference type="Gene3D" id="3.20.20.140">
    <property type="entry name" value="Metal-dependent hydrolases"/>
    <property type="match status" value="1"/>
</dbReference>
<organism evidence="3 4">
    <name type="scientific">Tardibacter chloracetimidivorans</name>
    <dbReference type="NCBI Taxonomy" id="1921510"/>
    <lineage>
        <taxon>Bacteria</taxon>
        <taxon>Pseudomonadati</taxon>
        <taxon>Pseudomonadota</taxon>
        <taxon>Alphaproteobacteria</taxon>
        <taxon>Sphingomonadales</taxon>
        <taxon>Sphingomonadaceae</taxon>
        <taxon>Tardibacter</taxon>
    </lineage>
</organism>
<dbReference type="PANTHER" id="PTHR43135:SF3">
    <property type="entry name" value="ALPHA-D-RIBOSE 1-METHYLPHOSPHONATE 5-TRIPHOSPHATE DIPHOSPHATASE"/>
    <property type="match status" value="1"/>
</dbReference>
<evidence type="ECO:0000313" key="4">
    <source>
        <dbReference type="Proteomes" id="UP000182063"/>
    </source>
</evidence>
<name>A0A1L3ZQZ4_9SPHN</name>
<feature type="domain" description="Amidohydrolase 3" evidence="2">
    <location>
        <begin position="270"/>
        <end position="407"/>
    </location>
</feature>
<proteinExistence type="predicted"/>
<evidence type="ECO:0000313" key="3">
    <source>
        <dbReference type="EMBL" id="API58049.1"/>
    </source>
</evidence>